<sequence length="419" mass="47435">MHLRHIWAILGIYFYCGAMVAMRMSHSRFECGCVPISLPRASLTSRYHLTFVLRMIRPSHFRFIRHLSHSSPLPAFVFDIDGVLLRGSKPIPRARDALSLLNQAKIPFILLTNGGGVSERARVEFLSNRLNIEISPLQIVQSHTPMRAWAQTGKYKRVMVVGGAKDNSRHVALEYGFEDVIMPIDIVRQDPAVSPHHRFTDAEFAEYARDVDLSTPVDSILVFNDPRDMNTDMQIVSDLLNSEGGIVGTKRQSLGDPTPAVPIAFSNNDYLWANDYNLPRFGQGAFRMIIERLYRETNRLGPNENLQRTIFGKPFPVQYNYAHSVLIEWNKILNGHKPHGFMPQLHEAPQNSPFSQIFMVGDNPLSDIWGANTNGWESILVRTGVFKDADWDHTEHKPTVGVFDNVFDGVSSVLKSLEK</sequence>
<reference evidence="2" key="1">
    <citation type="journal article" date="2019" name="MBio">
        <title>Comparative genomics for the elucidation of multidrug resistance (MDR) in Candida lusitaniae.</title>
        <authorList>
            <person name="Kannan A."/>
            <person name="Asner S.A."/>
            <person name="Trachsel E."/>
            <person name="Kelly S."/>
            <person name="Parker J."/>
            <person name="Sanglard D."/>
        </authorList>
    </citation>
    <scope>NUCLEOTIDE SEQUENCE [LARGE SCALE GENOMIC DNA]</scope>
    <source>
        <strain evidence="2">P1</strain>
    </source>
</reference>
<proteinExistence type="predicted"/>
<gene>
    <name evidence="1" type="ORF">EJF14_70056</name>
</gene>
<accession>A0ACD0WRR8</accession>
<organism evidence="1 2">
    <name type="scientific">Clavispora lusitaniae</name>
    <name type="common">Candida lusitaniae</name>
    <dbReference type="NCBI Taxonomy" id="36911"/>
    <lineage>
        <taxon>Eukaryota</taxon>
        <taxon>Fungi</taxon>
        <taxon>Dikarya</taxon>
        <taxon>Ascomycota</taxon>
        <taxon>Saccharomycotina</taxon>
        <taxon>Pichiomycetes</taxon>
        <taxon>Metschnikowiaceae</taxon>
        <taxon>Clavispora</taxon>
    </lineage>
</organism>
<evidence type="ECO:0000313" key="2">
    <source>
        <dbReference type="Proteomes" id="UP000326582"/>
    </source>
</evidence>
<protein>
    <submittedName>
        <fullName evidence="1">Uncharacterized CDP-alcohol phosphatidyl transferase class-I family</fullName>
    </submittedName>
</protein>
<name>A0ACD0WRR8_CLALS</name>
<keyword evidence="1" id="KW-0808">Transferase</keyword>
<dbReference type="EMBL" id="CP038490">
    <property type="protein sequence ID" value="QFZ29995.1"/>
    <property type="molecule type" value="Genomic_DNA"/>
</dbReference>
<keyword evidence="2" id="KW-1185">Reference proteome</keyword>
<dbReference type="Proteomes" id="UP000326582">
    <property type="component" value="Chromosome 7"/>
</dbReference>
<evidence type="ECO:0000313" key="1">
    <source>
        <dbReference type="EMBL" id="QFZ29995.1"/>
    </source>
</evidence>